<dbReference type="OrthoDB" id="9788438at2"/>
<evidence type="ECO:0000259" key="5">
    <source>
        <dbReference type="PROSITE" id="PS51063"/>
    </source>
</evidence>
<dbReference type="CDD" id="cd00038">
    <property type="entry name" value="CAP_ED"/>
    <property type="match status" value="1"/>
</dbReference>
<evidence type="ECO:0000256" key="1">
    <source>
        <dbReference type="ARBA" id="ARBA00023015"/>
    </source>
</evidence>
<name>A0A344THV6_9BACT</name>
<dbReference type="PANTHER" id="PTHR24567:SF74">
    <property type="entry name" value="HTH-TYPE TRANSCRIPTIONAL REGULATOR ARCR"/>
    <property type="match status" value="1"/>
</dbReference>
<dbReference type="InterPro" id="IPR050397">
    <property type="entry name" value="Env_Response_Regulators"/>
</dbReference>
<dbReference type="InterPro" id="IPR012318">
    <property type="entry name" value="HTH_CRP"/>
</dbReference>
<dbReference type="GO" id="GO:0003700">
    <property type="term" value="F:DNA-binding transcription factor activity"/>
    <property type="evidence" value="ECO:0007669"/>
    <property type="project" value="TreeGrafter"/>
</dbReference>
<dbReference type="Gene3D" id="1.10.10.10">
    <property type="entry name" value="Winged helix-like DNA-binding domain superfamily/Winged helix DNA-binding domain"/>
    <property type="match status" value="1"/>
</dbReference>
<dbReference type="GO" id="GO:0003677">
    <property type="term" value="F:DNA binding"/>
    <property type="evidence" value="ECO:0007669"/>
    <property type="project" value="UniProtKB-KW"/>
</dbReference>
<dbReference type="Pfam" id="PF13545">
    <property type="entry name" value="HTH_Crp_2"/>
    <property type="match status" value="1"/>
</dbReference>
<dbReference type="InterPro" id="IPR036390">
    <property type="entry name" value="WH_DNA-bd_sf"/>
</dbReference>
<organism evidence="6 7">
    <name type="scientific">Runella rosea</name>
    <dbReference type="NCBI Taxonomy" id="2259595"/>
    <lineage>
        <taxon>Bacteria</taxon>
        <taxon>Pseudomonadati</taxon>
        <taxon>Bacteroidota</taxon>
        <taxon>Cytophagia</taxon>
        <taxon>Cytophagales</taxon>
        <taxon>Spirosomataceae</taxon>
        <taxon>Runella</taxon>
    </lineage>
</organism>
<dbReference type="InterPro" id="IPR036388">
    <property type="entry name" value="WH-like_DNA-bd_sf"/>
</dbReference>
<dbReference type="InterPro" id="IPR000595">
    <property type="entry name" value="cNMP-bd_dom"/>
</dbReference>
<keyword evidence="3" id="KW-0804">Transcription</keyword>
<dbReference type="RefSeq" id="WP_114067011.1">
    <property type="nucleotide sequence ID" value="NZ_CP030850.1"/>
</dbReference>
<dbReference type="GO" id="GO:0005829">
    <property type="term" value="C:cytosol"/>
    <property type="evidence" value="ECO:0007669"/>
    <property type="project" value="TreeGrafter"/>
</dbReference>
<dbReference type="PROSITE" id="PS51063">
    <property type="entry name" value="HTH_CRP_2"/>
    <property type="match status" value="1"/>
</dbReference>
<dbReference type="PROSITE" id="PS50042">
    <property type="entry name" value="CNMP_BINDING_3"/>
    <property type="match status" value="1"/>
</dbReference>
<dbReference type="SUPFAM" id="SSF46785">
    <property type="entry name" value="Winged helix' DNA-binding domain"/>
    <property type="match status" value="1"/>
</dbReference>
<keyword evidence="2" id="KW-0238">DNA-binding</keyword>
<keyword evidence="1" id="KW-0805">Transcription regulation</keyword>
<dbReference type="InterPro" id="IPR018490">
    <property type="entry name" value="cNMP-bd_dom_sf"/>
</dbReference>
<feature type="domain" description="Cyclic nucleotide-binding" evidence="4">
    <location>
        <begin position="19"/>
        <end position="122"/>
    </location>
</feature>
<sequence length="233" mass="27104">MTPQFPLETRYWYLRDHQLFRHLNSAELRQICLITNFKSAKKSEIIYFAHDETNRVYLLKKGVIKIVELDAEGNETVKEVIQKGDLFGQITLDDTDLNEFAVALSDSVTVCSFKIEDFEKVIQQNPTLAVKFTKLIGLRFRRLENRYSNLMFKDVRTRLLLFLEEWAEKEGTPTPEGITLKNYLTHQDLASLICSTRQTVTQLFSELKHNGLIDYNRSSIVIPDVKQLRKLTA</sequence>
<evidence type="ECO:0000256" key="2">
    <source>
        <dbReference type="ARBA" id="ARBA00023125"/>
    </source>
</evidence>
<dbReference type="SUPFAM" id="SSF51206">
    <property type="entry name" value="cAMP-binding domain-like"/>
    <property type="match status" value="1"/>
</dbReference>
<dbReference type="InterPro" id="IPR014710">
    <property type="entry name" value="RmlC-like_jellyroll"/>
</dbReference>
<dbReference type="Gene3D" id="2.60.120.10">
    <property type="entry name" value="Jelly Rolls"/>
    <property type="match status" value="1"/>
</dbReference>
<gene>
    <name evidence="6" type="ORF">DR864_10975</name>
</gene>
<reference evidence="6 7" key="1">
    <citation type="submission" date="2018-07" db="EMBL/GenBank/DDBJ databases">
        <title>Genome sequencing of Runella.</title>
        <authorList>
            <person name="Baek M.-G."/>
            <person name="Yi H."/>
        </authorList>
    </citation>
    <scope>NUCLEOTIDE SEQUENCE [LARGE SCALE GENOMIC DNA]</scope>
    <source>
        <strain evidence="6 7">HYN0085</strain>
    </source>
</reference>
<dbReference type="AlphaFoldDB" id="A0A344THV6"/>
<evidence type="ECO:0000259" key="4">
    <source>
        <dbReference type="PROSITE" id="PS50042"/>
    </source>
</evidence>
<dbReference type="Pfam" id="PF00027">
    <property type="entry name" value="cNMP_binding"/>
    <property type="match status" value="1"/>
</dbReference>
<dbReference type="SMART" id="SM00100">
    <property type="entry name" value="cNMP"/>
    <property type="match status" value="1"/>
</dbReference>
<dbReference type="EMBL" id="CP030850">
    <property type="protein sequence ID" value="AXE18227.1"/>
    <property type="molecule type" value="Genomic_DNA"/>
</dbReference>
<accession>A0A344THV6</accession>
<protein>
    <submittedName>
        <fullName evidence="6">Crp/Fnr family transcriptional regulator</fullName>
    </submittedName>
</protein>
<evidence type="ECO:0000313" key="7">
    <source>
        <dbReference type="Proteomes" id="UP000251993"/>
    </source>
</evidence>
<evidence type="ECO:0000256" key="3">
    <source>
        <dbReference type="ARBA" id="ARBA00023163"/>
    </source>
</evidence>
<dbReference type="KEGG" id="run:DR864_10975"/>
<proteinExistence type="predicted"/>
<evidence type="ECO:0000313" key="6">
    <source>
        <dbReference type="EMBL" id="AXE18227.1"/>
    </source>
</evidence>
<dbReference type="PANTHER" id="PTHR24567">
    <property type="entry name" value="CRP FAMILY TRANSCRIPTIONAL REGULATORY PROTEIN"/>
    <property type="match status" value="1"/>
</dbReference>
<dbReference type="Proteomes" id="UP000251993">
    <property type="component" value="Chromosome"/>
</dbReference>
<dbReference type="SMART" id="SM00419">
    <property type="entry name" value="HTH_CRP"/>
    <property type="match status" value="1"/>
</dbReference>
<feature type="domain" description="HTH crp-type" evidence="5">
    <location>
        <begin position="153"/>
        <end position="226"/>
    </location>
</feature>
<keyword evidence="7" id="KW-1185">Reference proteome</keyword>